<sequence>MDLEDSQKELVDDYKELPQSKEVLITTRSRSPSTAKSSPKSQPPKAKSQLVLDNTSELLLRLSIDDAKSQKDKLQSSANEPSQLLDDATILLRKLDITNEQSLCDTEELFGSTLLSQDEKILSTQYVEKTELSRDVGNNELPLNVGNNELLLTVEKTASPQAVINTTSIPNVENTELLLVENTSSLQMW</sequence>
<keyword evidence="3" id="KW-1185">Reference proteome</keyword>
<gene>
    <name evidence="2" type="ORF">RFI_39232</name>
</gene>
<evidence type="ECO:0000313" key="2">
    <source>
        <dbReference type="EMBL" id="ETN98278.1"/>
    </source>
</evidence>
<dbReference type="AlphaFoldDB" id="X6L9R9"/>
<proteinExistence type="predicted"/>
<name>X6L9R9_RETFI</name>
<feature type="region of interest" description="Disordered" evidence="1">
    <location>
        <begin position="1"/>
        <end position="50"/>
    </location>
</feature>
<organism evidence="2 3">
    <name type="scientific">Reticulomyxa filosa</name>
    <dbReference type="NCBI Taxonomy" id="46433"/>
    <lineage>
        <taxon>Eukaryota</taxon>
        <taxon>Sar</taxon>
        <taxon>Rhizaria</taxon>
        <taxon>Retaria</taxon>
        <taxon>Foraminifera</taxon>
        <taxon>Monothalamids</taxon>
        <taxon>Reticulomyxidae</taxon>
        <taxon>Reticulomyxa</taxon>
    </lineage>
</organism>
<evidence type="ECO:0000256" key="1">
    <source>
        <dbReference type="SAM" id="MobiDB-lite"/>
    </source>
</evidence>
<dbReference type="Proteomes" id="UP000023152">
    <property type="component" value="Unassembled WGS sequence"/>
</dbReference>
<comment type="caution">
    <text evidence="2">The sequence shown here is derived from an EMBL/GenBank/DDBJ whole genome shotgun (WGS) entry which is preliminary data.</text>
</comment>
<protein>
    <submittedName>
        <fullName evidence="2">Uncharacterized protein</fullName>
    </submittedName>
</protein>
<feature type="compositionally biased region" description="Basic and acidic residues" evidence="1">
    <location>
        <begin position="1"/>
        <end position="19"/>
    </location>
</feature>
<accession>X6L9R9</accession>
<dbReference type="EMBL" id="ASPP01047146">
    <property type="protein sequence ID" value="ETN98278.1"/>
    <property type="molecule type" value="Genomic_DNA"/>
</dbReference>
<feature type="compositionally biased region" description="Low complexity" evidence="1">
    <location>
        <begin position="27"/>
        <end position="49"/>
    </location>
</feature>
<reference evidence="2 3" key="1">
    <citation type="journal article" date="2013" name="Curr. Biol.">
        <title>The Genome of the Foraminiferan Reticulomyxa filosa.</title>
        <authorList>
            <person name="Glockner G."/>
            <person name="Hulsmann N."/>
            <person name="Schleicher M."/>
            <person name="Noegel A.A."/>
            <person name="Eichinger L."/>
            <person name="Gallinger C."/>
            <person name="Pawlowski J."/>
            <person name="Sierra R."/>
            <person name="Euteneuer U."/>
            <person name="Pillet L."/>
            <person name="Moustafa A."/>
            <person name="Platzer M."/>
            <person name="Groth M."/>
            <person name="Szafranski K."/>
            <person name="Schliwa M."/>
        </authorList>
    </citation>
    <scope>NUCLEOTIDE SEQUENCE [LARGE SCALE GENOMIC DNA]</scope>
</reference>
<evidence type="ECO:0000313" key="3">
    <source>
        <dbReference type="Proteomes" id="UP000023152"/>
    </source>
</evidence>